<accession>A0ABR7FRH5</accession>
<protein>
    <submittedName>
        <fullName evidence="1">Uncharacterized protein</fullName>
    </submittedName>
</protein>
<sequence>MNPLKRVDPNRDHGKKMLFFIIFSLIFLTAVMTKCQNDRVLPAFVKEDDVATEATTEMTDELLPMEEYVDKINNFSIKVPEGFTKVIKDGFPLYVDAKTKSSIHIKTTTLDISRATMNSDAENTKITADGGDFIELRALSNTSNMLLYKKQNGSTIFDYVELNSWSMDRMITVECIIDDAYYKEIGPTMEKCLNSLEWTKEHPIPENCSIAANESAGICYVLPADWTYSTSGNALSGSDEVSGAMINVVSAQTTDDFHGLTQAQYASGIAGNRIGFVISRYEATKERIYGEAVFMQDGTKMGMIQAAIATGKYQTIITYEYPYDKIDEDTKEMMRESIKQLQKIPTVKKITAKN</sequence>
<evidence type="ECO:0000313" key="1">
    <source>
        <dbReference type="EMBL" id="MBC5677230.1"/>
    </source>
</evidence>
<organism evidence="1 2">
    <name type="scientific">Anaerostipes hominis</name>
    <name type="common">ex Liu et al. 2021</name>
    <dbReference type="NCBI Taxonomy" id="2763018"/>
    <lineage>
        <taxon>Bacteria</taxon>
        <taxon>Bacillati</taxon>
        <taxon>Bacillota</taxon>
        <taxon>Clostridia</taxon>
        <taxon>Lachnospirales</taxon>
        <taxon>Lachnospiraceae</taxon>
        <taxon>Anaerostipes</taxon>
    </lineage>
</organism>
<comment type="caution">
    <text evidence="1">The sequence shown here is derived from an EMBL/GenBank/DDBJ whole genome shotgun (WGS) entry which is preliminary data.</text>
</comment>
<keyword evidence="2" id="KW-1185">Reference proteome</keyword>
<dbReference type="RefSeq" id="WP_024727401.1">
    <property type="nucleotide sequence ID" value="NZ_JACOOS010000005.1"/>
</dbReference>
<dbReference type="Proteomes" id="UP000635828">
    <property type="component" value="Unassembled WGS sequence"/>
</dbReference>
<evidence type="ECO:0000313" key="2">
    <source>
        <dbReference type="Proteomes" id="UP000635828"/>
    </source>
</evidence>
<gene>
    <name evidence="1" type="ORF">H8S22_06290</name>
</gene>
<proteinExistence type="predicted"/>
<reference evidence="1 2" key="1">
    <citation type="submission" date="2020-08" db="EMBL/GenBank/DDBJ databases">
        <title>Genome public.</title>
        <authorList>
            <person name="Liu C."/>
            <person name="Sun Q."/>
        </authorList>
    </citation>
    <scope>NUCLEOTIDE SEQUENCE [LARGE SCALE GENOMIC DNA]</scope>
    <source>
        <strain evidence="1 2">NSJ-7</strain>
    </source>
</reference>
<name>A0ABR7FRH5_9FIRM</name>
<dbReference type="EMBL" id="JACOOS010000005">
    <property type="protein sequence ID" value="MBC5677230.1"/>
    <property type="molecule type" value="Genomic_DNA"/>
</dbReference>